<feature type="region of interest" description="Disordered" evidence="1">
    <location>
        <begin position="1"/>
        <end position="59"/>
    </location>
</feature>
<dbReference type="OrthoDB" id="10043784at2759"/>
<protein>
    <submittedName>
        <fullName evidence="2">Uncharacterized protein</fullName>
    </submittedName>
</protein>
<keyword evidence="3" id="KW-1185">Reference proteome</keyword>
<comment type="caution">
    <text evidence="2">The sequence shown here is derived from an EMBL/GenBank/DDBJ whole genome shotgun (WGS) entry which is preliminary data.</text>
</comment>
<evidence type="ECO:0000313" key="2">
    <source>
        <dbReference type="EMBL" id="GBP16953.1"/>
    </source>
</evidence>
<proteinExistence type="predicted"/>
<feature type="compositionally biased region" description="Polar residues" evidence="1">
    <location>
        <begin position="1"/>
        <end position="10"/>
    </location>
</feature>
<organism evidence="2 3">
    <name type="scientific">Eumeta variegata</name>
    <name type="common">Bagworm moth</name>
    <name type="synonym">Eumeta japonica</name>
    <dbReference type="NCBI Taxonomy" id="151549"/>
    <lineage>
        <taxon>Eukaryota</taxon>
        <taxon>Metazoa</taxon>
        <taxon>Ecdysozoa</taxon>
        <taxon>Arthropoda</taxon>
        <taxon>Hexapoda</taxon>
        <taxon>Insecta</taxon>
        <taxon>Pterygota</taxon>
        <taxon>Neoptera</taxon>
        <taxon>Endopterygota</taxon>
        <taxon>Lepidoptera</taxon>
        <taxon>Glossata</taxon>
        <taxon>Ditrysia</taxon>
        <taxon>Tineoidea</taxon>
        <taxon>Psychidae</taxon>
        <taxon>Oiketicinae</taxon>
        <taxon>Eumeta</taxon>
    </lineage>
</organism>
<gene>
    <name evidence="2" type="ORF">EVAR_70813_1</name>
</gene>
<evidence type="ECO:0000256" key="1">
    <source>
        <dbReference type="SAM" id="MobiDB-lite"/>
    </source>
</evidence>
<dbReference type="AlphaFoldDB" id="A0A4C1TSH2"/>
<dbReference type="Proteomes" id="UP000299102">
    <property type="component" value="Unassembled WGS sequence"/>
</dbReference>
<name>A0A4C1TSH2_EUMVA</name>
<evidence type="ECO:0000313" key="3">
    <source>
        <dbReference type="Proteomes" id="UP000299102"/>
    </source>
</evidence>
<feature type="compositionally biased region" description="Polar residues" evidence="1">
    <location>
        <begin position="18"/>
        <end position="55"/>
    </location>
</feature>
<accession>A0A4C1TSH2</accession>
<dbReference type="EMBL" id="BGZK01006169">
    <property type="protein sequence ID" value="GBP16953.1"/>
    <property type="molecule type" value="Genomic_DNA"/>
</dbReference>
<reference evidence="2 3" key="1">
    <citation type="journal article" date="2019" name="Commun. Biol.">
        <title>The bagworm genome reveals a unique fibroin gene that provides high tensile strength.</title>
        <authorList>
            <person name="Kono N."/>
            <person name="Nakamura H."/>
            <person name="Ohtoshi R."/>
            <person name="Tomita M."/>
            <person name="Numata K."/>
            <person name="Arakawa K."/>
        </authorList>
    </citation>
    <scope>NUCLEOTIDE SEQUENCE [LARGE SCALE GENOMIC DNA]</scope>
</reference>
<sequence>MQKSTKSGNENEPENAMSVDNENSSYSVDVAPSTSTKEITDNLASPESESETQFSTKKRKQPILLNVLERGLSFEGWL</sequence>